<evidence type="ECO:0000256" key="1">
    <source>
        <dbReference type="SAM" id="SignalP"/>
    </source>
</evidence>
<gene>
    <name evidence="2" type="ORF">C1645_399062</name>
</gene>
<dbReference type="EMBL" id="QKYT01000464">
    <property type="protein sequence ID" value="RIA84866.1"/>
    <property type="molecule type" value="Genomic_DNA"/>
</dbReference>
<comment type="caution">
    <text evidence="2">The sequence shown here is derived from an EMBL/GenBank/DDBJ whole genome shotgun (WGS) entry which is preliminary data.</text>
</comment>
<keyword evidence="1" id="KW-0732">Signal</keyword>
<evidence type="ECO:0000313" key="2">
    <source>
        <dbReference type="EMBL" id="RIA84866.1"/>
    </source>
</evidence>
<dbReference type="Proteomes" id="UP000265703">
    <property type="component" value="Unassembled WGS sequence"/>
</dbReference>
<evidence type="ECO:0000313" key="3">
    <source>
        <dbReference type="Proteomes" id="UP000265703"/>
    </source>
</evidence>
<proteinExistence type="predicted"/>
<protein>
    <recommendedName>
        <fullName evidence="4">FAD linked oxidase N-terminal domain-containing protein</fullName>
    </recommendedName>
</protein>
<dbReference type="STRING" id="658196.A0A397SJP2"/>
<organism evidence="2 3">
    <name type="scientific">Glomus cerebriforme</name>
    <dbReference type="NCBI Taxonomy" id="658196"/>
    <lineage>
        <taxon>Eukaryota</taxon>
        <taxon>Fungi</taxon>
        <taxon>Fungi incertae sedis</taxon>
        <taxon>Mucoromycota</taxon>
        <taxon>Glomeromycotina</taxon>
        <taxon>Glomeromycetes</taxon>
        <taxon>Glomerales</taxon>
        <taxon>Glomeraceae</taxon>
        <taxon>Glomus</taxon>
    </lineage>
</organism>
<feature type="chain" id="PRO_5017384870" description="FAD linked oxidase N-terminal domain-containing protein" evidence="1">
    <location>
        <begin position="25"/>
        <end position="124"/>
    </location>
</feature>
<dbReference type="OrthoDB" id="5546453at2759"/>
<sequence>MIRISAFQFFLLIFLSFLLNKVEAISRHRHTFFFEENAFDAFTEDTVQILGKHAVKVRNFSGIREWKVITTPEELLKVVRAACSFGFKVQMTTLASYRNIIFLIVSNTVHHLERKLDITRSNRV</sequence>
<reference evidence="2 3" key="1">
    <citation type="submission" date="2018-06" db="EMBL/GenBank/DDBJ databases">
        <title>Comparative genomics reveals the genomic features of Rhizophagus irregularis, R. cerebriforme, R. diaphanum and Gigaspora rosea, and their symbiotic lifestyle signature.</title>
        <authorList>
            <person name="Morin E."/>
            <person name="San Clemente H."/>
            <person name="Chen E.C.H."/>
            <person name="De La Providencia I."/>
            <person name="Hainaut M."/>
            <person name="Kuo A."/>
            <person name="Kohler A."/>
            <person name="Murat C."/>
            <person name="Tang N."/>
            <person name="Roy S."/>
            <person name="Loubradou J."/>
            <person name="Henrissat B."/>
            <person name="Grigoriev I.V."/>
            <person name="Corradi N."/>
            <person name="Roux C."/>
            <person name="Martin F.M."/>
        </authorList>
    </citation>
    <scope>NUCLEOTIDE SEQUENCE [LARGE SCALE GENOMIC DNA]</scope>
    <source>
        <strain evidence="2 3">DAOM 227022</strain>
    </source>
</reference>
<name>A0A397SJP2_9GLOM</name>
<feature type="signal peptide" evidence="1">
    <location>
        <begin position="1"/>
        <end position="24"/>
    </location>
</feature>
<keyword evidence="3" id="KW-1185">Reference proteome</keyword>
<dbReference type="AlphaFoldDB" id="A0A397SJP2"/>
<accession>A0A397SJP2</accession>
<evidence type="ECO:0008006" key="4">
    <source>
        <dbReference type="Google" id="ProtNLM"/>
    </source>
</evidence>